<feature type="domain" description="DUF218" evidence="3">
    <location>
        <begin position="75"/>
        <end position="189"/>
    </location>
</feature>
<keyword evidence="2" id="KW-0472">Membrane</keyword>
<dbReference type="Pfam" id="PF02698">
    <property type="entry name" value="DUF218"/>
    <property type="match status" value="1"/>
</dbReference>
<evidence type="ECO:0000256" key="1">
    <source>
        <dbReference type="SAM" id="MobiDB-lite"/>
    </source>
</evidence>
<keyword evidence="2" id="KW-1133">Transmembrane helix</keyword>
<evidence type="ECO:0000313" key="5">
    <source>
        <dbReference type="EMBL" id="WJW66685.1"/>
    </source>
</evidence>
<dbReference type="EMBL" id="CP128399">
    <property type="protein sequence ID" value="WJW66685.1"/>
    <property type="molecule type" value="Genomic_DNA"/>
</dbReference>
<evidence type="ECO:0000313" key="7">
    <source>
        <dbReference type="Proteomes" id="UP001431572"/>
    </source>
</evidence>
<dbReference type="Proteomes" id="UP000521676">
    <property type="component" value="Unassembled WGS sequence"/>
</dbReference>
<dbReference type="InterPro" id="IPR051599">
    <property type="entry name" value="Cell_Envelope_Assoc"/>
</dbReference>
<sequence>MAQSDTRRGNKKASNATLEKKKPARRVSKWRIRLRLTLILLIIIILLPLLLVYFITEGQNSLIYNEVSGIPSRPVALVFGAGLNRDGTPSWMLADRIDAGIALYKSGKVQKLMMTGDGIDNNEVNAMSLYAQQRGVPASAIIKDSGGLRTYDSCWRALNSFQIHSAILVTQGYHLPRALYLCKSLGIDSIGLKAGLERYPGQDFYNGREFFAILGSWFDINIFKPTPEANR</sequence>
<dbReference type="EMBL" id="JACATZ010000001">
    <property type="protein sequence ID" value="NWJ44802.1"/>
    <property type="molecule type" value="Genomic_DNA"/>
</dbReference>
<evidence type="ECO:0000259" key="3">
    <source>
        <dbReference type="Pfam" id="PF02698"/>
    </source>
</evidence>
<evidence type="ECO:0000256" key="2">
    <source>
        <dbReference type="SAM" id="Phobius"/>
    </source>
</evidence>
<dbReference type="RefSeq" id="WP_341468579.1">
    <property type="nucleotide sequence ID" value="NZ_CP128399.1"/>
</dbReference>
<keyword evidence="2" id="KW-0812">Transmembrane</keyword>
<name>A0A8T7LX79_9CHLR</name>
<feature type="transmembrane region" description="Helical" evidence="2">
    <location>
        <begin position="34"/>
        <end position="55"/>
    </location>
</feature>
<dbReference type="Proteomes" id="UP001431572">
    <property type="component" value="Chromosome 1"/>
</dbReference>
<proteinExistence type="predicted"/>
<keyword evidence="7" id="KW-1185">Reference proteome</keyword>
<feature type="region of interest" description="Disordered" evidence="1">
    <location>
        <begin position="1"/>
        <end position="20"/>
    </location>
</feature>
<gene>
    <name evidence="4" type="ORF">HXX08_02895</name>
    <name evidence="5" type="ORF">OZ401_002498</name>
</gene>
<reference evidence="4 6" key="1">
    <citation type="submission" date="2020-06" db="EMBL/GenBank/DDBJ databases">
        <title>Anoxygenic phototrophic Chloroflexota member uses a Type I reaction center.</title>
        <authorList>
            <person name="Tsuji J.M."/>
            <person name="Shaw N.A."/>
            <person name="Nagashima S."/>
            <person name="Venkiteswaran J."/>
            <person name="Schiff S.L."/>
            <person name="Hanada S."/>
            <person name="Tank M."/>
            <person name="Neufeld J.D."/>
        </authorList>
    </citation>
    <scope>NUCLEOTIDE SEQUENCE [LARGE SCALE GENOMIC DNA]</scope>
    <source>
        <strain evidence="4">L227-S17</strain>
    </source>
</reference>
<protein>
    <submittedName>
        <fullName evidence="4">YdcF family protein</fullName>
    </submittedName>
</protein>
<organism evidence="4 6">
    <name type="scientific">Candidatus Chlorohelix allophototropha</name>
    <dbReference type="NCBI Taxonomy" id="3003348"/>
    <lineage>
        <taxon>Bacteria</taxon>
        <taxon>Bacillati</taxon>
        <taxon>Chloroflexota</taxon>
        <taxon>Chloroflexia</taxon>
        <taxon>Candidatus Chloroheliales</taxon>
        <taxon>Candidatus Chloroheliaceae</taxon>
        <taxon>Candidatus Chlorohelix</taxon>
    </lineage>
</organism>
<dbReference type="PANTHER" id="PTHR30336">
    <property type="entry name" value="INNER MEMBRANE PROTEIN, PROBABLE PERMEASE"/>
    <property type="match status" value="1"/>
</dbReference>
<dbReference type="GO" id="GO:0005886">
    <property type="term" value="C:plasma membrane"/>
    <property type="evidence" value="ECO:0007669"/>
    <property type="project" value="TreeGrafter"/>
</dbReference>
<dbReference type="CDD" id="cd06259">
    <property type="entry name" value="YdcF-like"/>
    <property type="match status" value="1"/>
</dbReference>
<evidence type="ECO:0000313" key="6">
    <source>
        <dbReference type="Proteomes" id="UP000521676"/>
    </source>
</evidence>
<reference evidence="5" key="2">
    <citation type="journal article" date="2024" name="Nature">
        <title>Anoxygenic phototroph of the Chloroflexota uses a type I reaction centre.</title>
        <authorList>
            <person name="Tsuji J.M."/>
            <person name="Shaw N.A."/>
            <person name="Nagashima S."/>
            <person name="Venkiteswaran J.J."/>
            <person name="Schiff S.L."/>
            <person name="Watanabe T."/>
            <person name="Fukui M."/>
            <person name="Hanada S."/>
            <person name="Tank M."/>
            <person name="Neufeld J.D."/>
        </authorList>
    </citation>
    <scope>NUCLEOTIDE SEQUENCE</scope>
    <source>
        <strain evidence="5">L227-S17</strain>
    </source>
</reference>
<dbReference type="PANTHER" id="PTHR30336:SF6">
    <property type="entry name" value="INTEGRAL MEMBRANE PROTEIN"/>
    <property type="match status" value="1"/>
</dbReference>
<dbReference type="AlphaFoldDB" id="A0A8T7LX79"/>
<accession>A0A8T7LX79</accession>
<dbReference type="InterPro" id="IPR003848">
    <property type="entry name" value="DUF218"/>
</dbReference>
<evidence type="ECO:0000313" key="4">
    <source>
        <dbReference type="EMBL" id="NWJ44802.1"/>
    </source>
</evidence>